<keyword evidence="1" id="KW-0732">Signal</keyword>
<feature type="chain" id="PRO_5038337222" evidence="1">
    <location>
        <begin position="23"/>
        <end position="483"/>
    </location>
</feature>
<dbReference type="PROSITE" id="PS51257">
    <property type="entry name" value="PROKAR_LIPOPROTEIN"/>
    <property type="match status" value="1"/>
</dbReference>
<dbReference type="AlphaFoldDB" id="A0A848KD41"/>
<evidence type="ECO:0000313" key="3">
    <source>
        <dbReference type="Proteomes" id="UP000535543"/>
    </source>
</evidence>
<keyword evidence="3" id="KW-1185">Reference proteome</keyword>
<evidence type="ECO:0000256" key="1">
    <source>
        <dbReference type="SAM" id="SignalP"/>
    </source>
</evidence>
<proteinExistence type="predicted"/>
<dbReference type="SUPFAM" id="SSF55486">
    <property type="entry name" value="Metalloproteases ('zincins'), catalytic domain"/>
    <property type="match status" value="1"/>
</dbReference>
<gene>
    <name evidence="2" type="ORF">FGL95_14410</name>
</gene>
<reference evidence="2 3" key="2">
    <citation type="submission" date="2020-06" db="EMBL/GenBank/DDBJ databases">
        <title>Antribacter stalactiti gen. nov., sp. nov., a new member of the family Nacardiaceae isolated from a cave.</title>
        <authorList>
            <person name="Kim I.S."/>
        </authorList>
    </citation>
    <scope>NUCLEOTIDE SEQUENCE [LARGE SCALE GENOMIC DNA]</scope>
    <source>
        <strain evidence="2 3">YC2-7</strain>
    </source>
</reference>
<protein>
    <submittedName>
        <fullName evidence="2">Metallopeptidase</fullName>
    </submittedName>
</protein>
<dbReference type="Pfam" id="PF04228">
    <property type="entry name" value="Zn_peptidase"/>
    <property type="match status" value="1"/>
</dbReference>
<reference evidence="2 3" key="1">
    <citation type="submission" date="2019-05" db="EMBL/GenBank/DDBJ databases">
        <authorList>
            <person name="Lee S.D."/>
        </authorList>
    </citation>
    <scope>NUCLEOTIDE SEQUENCE [LARGE SCALE GENOMIC DNA]</scope>
    <source>
        <strain evidence="2 3">YC2-7</strain>
    </source>
</reference>
<evidence type="ECO:0000313" key="2">
    <source>
        <dbReference type="EMBL" id="NMN96229.1"/>
    </source>
</evidence>
<feature type="signal peptide" evidence="1">
    <location>
        <begin position="1"/>
        <end position="22"/>
    </location>
</feature>
<sequence>MTPRFGRLASAVVLGFATLIVAGCAGQIDGKPVDIYADPNRVAGLPTTNGPNGLRPGVPNSTLEAENSDDGQVDHIAIDAVDDLQEYWKAEYSKYFDGQFEPVTKLISWDPKDKSNKLQFCDDATKGLVNAAYCPLDKTIGWDRTILLPTLRDQFGDISIVTVLAHEYGHAIQDLAGIVGNSRSEVIVAEQQADCFAGAFMRHVAEGGSAHFTVNTSDGLNSVLATIISVRDAPEDSSDGSPHGSAFERVSAVQAGFTEGPSACKKIDLSEIKARRLGLPPTMFESASDTGELQPDEQVLDTFTTALDEILTLSNSPEVDYSGTDLGCSDAKATPAATYCPDSNKVGIDLTALEERAAVMMDADNSVRLPTTVTGDYNAYVLVASRFALAKQKENGDSLTGPKAALRTSCLSGFVTAVLGSSNNPTKDFSLSPGDLDEAVSGLLQDGLAASDVDGTTVDAGFSRVDAFRTGVLGGEDACKRYA</sequence>
<dbReference type="EMBL" id="VCQU01000004">
    <property type="protein sequence ID" value="NMN96229.1"/>
    <property type="molecule type" value="Genomic_DNA"/>
</dbReference>
<dbReference type="InterPro" id="IPR007343">
    <property type="entry name" value="Uncharacterised_pept_Zn_put"/>
</dbReference>
<dbReference type="Proteomes" id="UP000535543">
    <property type="component" value="Unassembled WGS sequence"/>
</dbReference>
<organism evidence="2 3">
    <name type="scientific">Antrihabitans stalactiti</name>
    <dbReference type="NCBI Taxonomy" id="2584121"/>
    <lineage>
        <taxon>Bacteria</taxon>
        <taxon>Bacillati</taxon>
        <taxon>Actinomycetota</taxon>
        <taxon>Actinomycetes</taxon>
        <taxon>Mycobacteriales</taxon>
        <taxon>Nocardiaceae</taxon>
        <taxon>Antrihabitans</taxon>
    </lineage>
</organism>
<comment type="caution">
    <text evidence="2">The sequence shown here is derived from an EMBL/GenBank/DDBJ whole genome shotgun (WGS) entry which is preliminary data.</text>
</comment>
<dbReference type="RefSeq" id="WP_169587886.1">
    <property type="nucleotide sequence ID" value="NZ_VCQU01000004.1"/>
</dbReference>
<accession>A0A848KD41</accession>
<name>A0A848KD41_9NOCA</name>